<protein>
    <submittedName>
        <fullName evidence="4">ABC transporter ATP-binding protein</fullName>
    </submittedName>
</protein>
<dbReference type="EMBL" id="MSKI01000137">
    <property type="protein sequence ID" value="OLO49412.1"/>
    <property type="molecule type" value="Genomic_DNA"/>
</dbReference>
<name>A0A1Q8VMT5_9ACTO</name>
<proteinExistence type="predicted"/>
<dbReference type="PANTHER" id="PTHR24221">
    <property type="entry name" value="ATP-BINDING CASSETTE SUB-FAMILY B"/>
    <property type="match status" value="1"/>
</dbReference>
<comment type="caution">
    <text evidence="4">The sequence shown here is derived from an EMBL/GenBank/DDBJ whole genome shotgun (WGS) entry which is preliminary data.</text>
</comment>
<dbReference type="Pfam" id="PF00005">
    <property type="entry name" value="ABC_tran"/>
    <property type="match status" value="1"/>
</dbReference>
<dbReference type="InterPro" id="IPR003439">
    <property type="entry name" value="ABC_transporter-like_ATP-bd"/>
</dbReference>
<reference evidence="4 5" key="1">
    <citation type="submission" date="2016-12" db="EMBL/GenBank/DDBJ databases">
        <title>Genomic comparison of strains in the 'Actinomyces naeslundii' group.</title>
        <authorList>
            <person name="Mughal S.R."/>
            <person name="Do T."/>
            <person name="Gilbert S.C."/>
            <person name="Witherden E.A."/>
            <person name="Didelot X."/>
            <person name="Beighton D."/>
        </authorList>
    </citation>
    <scope>NUCLEOTIDE SEQUENCE [LARGE SCALE GENOMIC DNA]</scope>
    <source>
        <strain evidence="4 5">S24V</strain>
    </source>
</reference>
<gene>
    <name evidence="4" type="ORF">BKH30_10705</name>
</gene>
<dbReference type="SUPFAM" id="SSF52540">
    <property type="entry name" value="P-loop containing nucleoside triphosphate hydrolases"/>
    <property type="match status" value="1"/>
</dbReference>
<dbReference type="GO" id="GO:0034040">
    <property type="term" value="F:ATPase-coupled lipid transmembrane transporter activity"/>
    <property type="evidence" value="ECO:0007669"/>
    <property type="project" value="TreeGrafter"/>
</dbReference>
<dbReference type="GO" id="GO:0005524">
    <property type="term" value="F:ATP binding"/>
    <property type="evidence" value="ECO:0007669"/>
    <property type="project" value="UniProtKB-KW"/>
</dbReference>
<evidence type="ECO:0000256" key="1">
    <source>
        <dbReference type="ARBA" id="ARBA00022741"/>
    </source>
</evidence>
<dbReference type="Proteomes" id="UP000186855">
    <property type="component" value="Unassembled WGS sequence"/>
</dbReference>
<dbReference type="SMART" id="SM00382">
    <property type="entry name" value="AAA"/>
    <property type="match status" value="1"/>
</dbReference>
<dbReference type="Gene3D" id="3.40.50.300">
    <property type="entry name" value="P-loop containing nucleotide triphosphate hydrolases"/>
    <property type="match status" value="1"/>
</dbReference>
<dbReference type="InterPro" id="IPR039421">
    <property type="entry name" value="Type_1_exporter"/>
</dbReference>
<organism evidence="4 5">
    <name type="scientific">Actinomyces oris</name>
    <dbReference type="NCBI Taxonomy" id="544580"/>
    <lineage>
        <taxon>Bacteria</taxon>
        <taxon>Bacillati</taxon>
        <taxon>Actinomycetota</taxon>
        <taxon>Actinomycetes</taxon>
        <taxon>Actinomycetales</taxon>
        <taxon>Actinomycetaceae</taxon>
        <taxon>Actinomyces</taxon>
    </lineage>
</organism>
<keyword evidence="2 4" id="KW-0067">ATP-binding</keyword>
<accession>A0A1Q8VMT5</accession>
<dbReference type="PROSITE" id="PS00211">
    <property type="entry name" value="ABC_TRANSPORTER_1"/>
    <property type="match status" value="1"/>
</dbReference>
<keyword evidence="1" id="KW-0547">Nucleotide-binding</keyword>
<dbReference type="InterPro" id="IPR027417">
    <property type="entry name" value="P-loop_NTPase"/>
</dbReference>
<dbReference type="PANTHER" id="PTHR24221:SF654">
    <property type="entry name" value="ATP-BINDING CASSETTE SUB-FAMILY B MEMBER 6"/>
    <property type="match status" value="1"/>
</dbReference>
<evidence type="ECO:0000259" key="3">
    <source>
        <dbReference type="PROSITE" id="PS50893"/>
    </source>
</evidence>
<dbReference type="GO" id="GO:0016887">
    <property type="term" value="F:ATP hydrolysis activity"/>
    <property type="evidence" value="ECO:0007669"/>
    <property type="project" value="InterPro"/>
</dbReference>
<dbReference type="PROSITE" id="PS50893">
    <property type="entry name" value="ABC_TRANSPORTER_2"/>
    <property type="match status" value="1"/>
</dbReference>
<evidence type="ECO:0000313" key="4">
    <source>
        <dbReference type="EMBL" id="OLO49412.1"/>
    </source>
</evidence>
<feature type="domain" description="ABC transporter" evidence="3">
    <location>
        <begin position="1"/>
        <end position="200"/>
    </location>
</feature>
<dbReference type="InterPro" id="IPR003593">
    <property type="entry name" value="AAA+_ATPase"/>
</dbReference>
<sequence>SGSGKSTLAQLAVRFDEPDSGRILIDGQDVIDLRAVSLYQEIGLVDQRVHLMRASIADNVRLAAPSASDAQVRRACQAACIDEDIEAFEDGYDTLVGERGQSLSGGQRQRLALARALLAHPGVLILDEFTSHLDPDLDERVRIGVRTYLPQATIIEITHRLQWSEQADHVVVMDAGAIVQTGPPARLLAEPGPLRALLSRGR</sequence>
<dbReference type="InterPro" id="IPR017871">
    <property type="entry name" value="ABC_transporter-like_CS"/>
</dbReference>
<feature type="non-terminal residue" evidence="4">
    <location>
        <position position="1"/>
    </location>
</feature>
<evidence type="ECO:0000313" key="5">
    <source>
        <dbReference type="Proteomes" id="UP000186855"/>
    </source>
</evidence>
<dbReference type="AlphaFoldDB" id="A0A1Q8VMT5"/>
<evidence type="ECO:0000256" key="2">
    <source>
        <dbReference type="ARBA" id="ARBA00022840"/>
    </source>
</evidence>